<dbReference type="Proteomes" id="UP000290932">
    <property type="component" value="Unassembled WGS sequence"/>
</dbReference>
<reference evidence="2 3" key="1">
    <citation type="journal article" date="2015" name="Int. J. Syst. Evol. Microbiol.">
        <title>Methanoculleus taiwanensis sp. nov., a methanogen isolated from deep marine sediment at the deformation front area near Taiwan.</title>
        <authorList>
            <person name="Weng C.Y."/>
            <person name="Chen S.C."/>
            <person name="Lai M.C."/>
            <person name="Wu S.Y."/>
            <person name="Lin S."/>
            <person name="Yang T.F."/>
            <person name="Chen P.C."/>
        </authorList>
    </citation>
    <scope>NUCLEOTIDE SEQUENCE [LARGE SCALE GENOMIC DNA]</scope>
    <source>
        <strain evidence="2 3">CYW4</strain>
    </source>
</reference>
<dbReference type="InterPro" id="IPR036378">
    <property type="entry name" value="FAS1_dom_sf"/>
</dbReference>
<gene>
    <name evidence="2" type="ORF">ABH15_08840</name>
</gene>
<dbReference type="AlphaFoldDB" id="A0A498H0T9"/>
<proteinExistence type="predicted"/>
<dbReference type="PROSITE" id="PS50213">
    <property type="entry name" value="FAS1"/>
    <property type="match status" value="1"/>
</dbReference>
<dbReference type="SUPFAM" id="SSF82153">
    <property type="entry name" value="FAS1 domain"/>
    <property type="match status" value="1"/>
</dbReference>
<dbReference type="Pfam" id="PF02469">
    <property type="entry name" value="Fasciclin"/>
    <property type="match status" value="1"/>
</dbReference>
<sequence length="160" mass="17455">MYGCGDLKATPGRGGFSMATILETLRQSEDLNTFVNLVEIADLKGMLNDRGPFTVFAPTDGAFESLSGEALHDLKQNKNRLADVLMWHIVVGVLRLEEVPGMRNPTIKTLQGSELNVSIIDEEFRVNDARIVTGNIGCDNGVIHIIDGVLMQAMAEIVAR</sequence>
<accession>A0A498H0T9</accession>
<keyword evidence="3" id="KW-1185">Reference proteome</keyword>
<comment type="caution">
    <text evidence="2">The sequence shown here is derived from an EMBL/GenBank/DDBJ whole genome shotgun (WGS) entry which is preliminary data.</text>
</comment>
<dbReference type="Gene3D" id="2.30.180.10">
    <property type="entry name" value="FAS1 domain"/>
    <property type="match status" value="1"/>
</dbReference>
<evidence type="ECO:0000313" key="2">
    <source>
        <dbReference type="EMBL" id="RXE56238.1"/>
    </source>
</evidence>
<dbReference type="FunFam" id="2.30.180.10:FF:000014">
    <property type="entry name" value="Stabilin 1"/>
    <property type="match status" value="1"/>
</dbReference>
<dbReference type="SMART" id="SM00554">
    <property type="entry name" value="FAS1"/>
    <property type="match status" value="1"/>
</dbReference>
<dbReference type="GO" id="GO:0005615">
    <property type="term" value="C:extracellular space"/>
    <property type="evidence" value="ECO:0007669"/>
    <property type="project" value="TreeGrafter"/>
</dbReference>
<name>A0A498H0T9_9EURY</name>
<dbReference type="PANTHER" id="PTHR10900">
    <property type="entry name" value="PERIOSTIN-RELATED"/>
    <property type="match status" value="1"/>
</dbReference>
<evidence type="ECO:0000313" key="3">
    <source>
        <dbReference type="Proteomes" id="UP000290932"/>
    </source>
</evidence>
<organism evidence="2 3">
    <name type="scientific">Methanoculleus taiwanensis</name>
    <dbReference type="NCBI Taxonomy" id="1550565"/>
    <lineage>
        <taxon>Archaea</taxon>
        <taxon>Methanobacteriati</taxon>
        <taxon>Methanobacteriota</taxon>
        <taxon>Stenosarchaea group</taxon>
        <taxon>Methanomicrobia</taxon>
        <taxon>Methanomicrobiales</taxon>
        <taxon>Methanomicrobiaceae</taxon>
        <taxon>Methanoculleus</taxon>
    </lineage>
</organism>
<dbReference type="PANTHER" id="PTHR10900:SF77">
    <property type="entry name" value="FI19380P1"/>
    <property type="match status" value="1"/>
</dbReference>
<dbReference type="EMBL" id="LHQS01000002">
    <property type="protein sequence ID" value="RXE56238.1"/>
    <property type="molecule type" value="Genomic_DNA"/>
</dbReference>
<evidence type="ECO:0000259" key="1">
    <source>
        <dbReference type="PROSITE" id="PS50213"/>
    </source>
</evidence>
<protein>
    <recommendedName>
        <fullName evidence="1">FAS1 domain-containing protein</fullName>
    </recommendedName>
</protein>
<dbReference type="InterPro" id="IPR000782">
    <property type="entry name" value="FAS1_domain"/>
</dbReference>
<feature type="domain" description="FAS1" evidence="1">
    <location>
        <begin position="18"/>
        <end position="150"/>
    </location>
</feature>
<dbReference type="InterPro" id="IPR050904">
    <property type="entry name" value="Adhesion/Biosynth-related"/>
</dbReference>